<comment type="pathway">
    <text evidence="2">Cofactor biosynthesis; tetrahydrofolate biosynthesis; 2-amino-4-hydroxy-6-hydroxymethyl-7,8-dihydropteridine diphosphate from 7,8-dihydroneopterin triphosphate: step 4/4.</text>
</comment>
<keyword evidence="5" id="KW-0547">Nucleotide-binding</keyword>
<dbReference type="AlphaFoldDB" id="A0A161JZA7"/>
<dbReference type="Gene3D" id="3.30.70.560">
    <property type="entry name" value="7,8-Dihydro-6-hydroxymethylpterin-pyrophosphokinase HPPK"/>
    <property type="match status" value="1"/>
</dbReference>
<dbReference type="KEGG" id="pbf:CFX0092_A3389"/>
<dbReference type="PROSITE" id="PS00794">
    <property type="entry name" value="HPPK"/>
    <property type="match status" value="1"/>
</dbReference>
<sequence length="182" mass="19893">MHEVVVLLGSNIDRERHLPAAVELLAAAAEVVAVSTVYESAAIDRPEQPNFFNAAVRLLTLLSPVELKDGPLAAIERRLGRVRGTDKYAPRPIDLDIVLYDDAILDYTPADGRARHIPEPDLRRFAHCALPVAELRPHGTHPETGEPLPQLAARLVAQLDAAARPRPRPDIDPWPGDPSARA</sequence>
<dbReference type="Pfam" id="PF01288">
    <property type="entry name" value="HPPK"/>
    <property type="match status" value="1"/>
</dbReference>
<dbReference type="PANTHER" id="PTHR43071">
    <property type="entry name" value="2-AMINO-4-HYDROXY-6-HYDROXYMETHYLDIHYDROPTERIDINE PYROPHOSPHOKINASE"/>
    <property type="match status" value="1"/>
</dbReference>
<dbReference type="SUPFAM" id="SSF55083">
    <property type="entry name" value="6-hydroxymethyl-7,8-dihydropterin pyrophosphokinase, HPPK"/>
    <property type="match status" value="1"/>
</dbReference>
<dbReference type="UniPathway" id="UPA00077">
    <property type="reaction ID" value="UER00155"/>
</dbReference>
<protein>
    <recommendedName>
        <fullName evidence="3">2-amino-4-hydroxy-6-hydroxymethyldihydropteridine diphosphokinase</fullName>
        <ecNumber evidence="3">2.7.6.3</ecNumber>
    </recommendedName>
</protein>
<evidence type="ECO:0000256" key="1">
    <source>
        <dbReference type="ARBA" id="ARBA00000198"/>
    </source>
</evidence>
<name>A0A161JZA7_9CHLR</name>
<keyword evidence="4" id="KW-0808">Transferase</keyword>
<dbReference type="InterPro" id="IPR035907">
    <property type="entry name" value="Hppk_sf"/>
</dbReference>
<proteinExistence type="predicted"/>
<evidence type="ECO:0000313" key="12">
    <source>
        <dbReference type="Proteomes" id="UP000215027"/>
    </source>
</evidence>
<dbReference type="RefSeq" id="WP_095044502.1">
    <property type="nucleotide sequence ID" value="NZ_LN890655.1"/>
</dbReference>
<keyword evidence="8" id="KW-0289">Folate biosynthesis</keyword>
<evidence type="ECO:0000256" key="2">
    <source>
        <dbReference type="ARBA" id="ARBA00005051"/>
    </source>
</evidence>
<dbReference type="EC" id="2.7.6.3" evidence="3"/>
<evidence type="ECO:0000256" key="8">
    <source>
        <dbReference type="ARBA" id="ARBA00022909"/>
    </source>
</evidence>
<evidence type="ECO:0000256" key="5">
    <source>
        <dbReference type="ARBA" id="ARBA00022741"/>
    </source>
</evidence>
<dbReference type="GO" id="GO:0005524">
    <property type="term" value="F:ATP binding"/>
    <property type="evidence" value="ECO:0007669"/>
    <property type="project" value="UniProtKB-KW"/>
</dbReference>
<evidence type="ECO:0000256" key="7">
    <source>
        <dbReference type="ARBA" id="ARBA00022840"/>
    </source>
</evidence>
<comment type="catalytic activity">
    <reaction evidence="1">
        <text>6-hydroxymethyl-7,8-dihydropterin + ATP = (7,8-dihydropterin-6-yl)methyl diphosphate + AMP + H(+)</text>
        <dbReference type="Rhea" id="RHEA:11412"/>
        <dbReference type="ChEBI" id="CHEBI:15378"/>
        <dbReference type="ChEBI" id="CHEBI:30616"/>
        <dbReference type="ChEBI" id="CHEBI:44841"/>
        <dbReference type="ChEBI" id="CHEBI:72950"/>
        <dbReference type="ChEBI" id="CHEBI:456215"/>
        <dbReference type="EC" id="2.7.6.3"/>
    </reaction>
</comment>
<keyword evidence="7" id="KW-0067">ATP-binding</keyword>
<feature type="domain" description="7,8-dihydro-6-hydroxymethylpterin-pyrophosphokinase" evidence="10">
    <location>
        <begin position="87"/>
        <end position="98"/>
    </location>
</feature>
<evidence type="ECO:0000313" key="11">
    <source>
        <dbReference type="EMBL" id="CUS05267.2"/>
    </source>
</evidence>
<keyword evidence="12" id="KW-1185">Reference proteome</keyword>
<dbReference type="GO" id="GO:0003848">
    <property type="term" value="F:2-amino-4-hydroxy-6-hydroxymethyldihydropteridine diphosphokinase activity"/>
    <property type="evidence" value="ECO:0007669"/>
    <property type="project" value="UniProtKB-EC"/>
</dbReference>
<evidence type="ECO:0000259" key="10">
    <source>
        <dbReference type="PROSITE" id="PS00794"/>
    </source>
</evidence>
<dbReference type="GO" id="GO:0016301">
    <property type="term" value="F:kinase activity"/>
    <property type="evidence" value="ECO:0007669"/>
    <property type="project" value="UniProtKB-KW"/>
</dbReference>
<reference evidence="11" key="1">
    <citation type="submission" date="2016-01" db="EMBL/GenBank/DDBJ databases">
        <authorList>
            <person name="Mcilroy J.S."/>
            <person name="Karst M S."/>
            <person name="Albertsen M."/>
        </authorList>
    </citation>
    <scope>NUCLEOTIDE SEQUENCE</scope>
    <source>
        <strain evidence="11">Cfx-K</strain>
    </source>
</reference>
<evidence type="ECO:0000256" key="9">
    <source>
        <dbReference type="SAM" id="MobiDB-lite"/>
    </source>
</evidence>
<evidence type="ECO:0000256" key="3">
    <source>
        <dbReference type="ARBA" id="ARBA00013253"/>
    </source>
</evidence>
<organism evidence="11 12">
    <name type="scientific">Candidatus Promineifilum breve</name>
    <dbReference type="NCBI Taxonomy" id="1806508"/>
    <lineage>
        <taxon>Bacteria</taxon>
        <taxon>Bacillati</taxon>
        <taxon>Chloroflexota</taxon>
        <taxon>Ardenticatenia</taxon>
        <taxon>Candidatus Promineifilales</taxon>
        <taxon>Candidatus Promineifilaceae</taxon>
        <taxon>Candidatus Promineifilum</taxon>
    </lineage>
</organism>
<evidence type="ECO:0000256" key="6">
    <source>
        <dbReference type="ARBA" id="ARBA00022777"/>
    </source>
</evidence>
<dbReference type="PANTHER" id="PTHR43071:SF2">
    <property type="entry name" value="2-AMINO-4-HYDROXY-6-HYDROXYMETHYLDIHYDROPTERIDINE PYROPHOSPHOKINASE"/>
    <property type="match status" value="1"/>
</dbReference>
<dbReference type="GO" id="GO:0046654">
    <property type="term" value="P:tetrahydrofolate biosynthetic process"/>
    <property type="evidence" value="ECO:0007669"/>
    <property type="project" value="UniProtKB-UniPathway"/>
</dbReference>
<accession>A0A161JZA7</accession>
<keyword evidence="6" id="KW-0418">Kinase</keyword>
<feature type="compositionally biased region" description="Low complexity" evidence="9">
    <location>
        <begin position="173"/>
        <end position="182"/>
    </location>
</feature>
<dbReference type="GO" id="GO:0046656">
    <property type="term" value="P:folic acid biosynthetic process"/>
    <property type="evidence" value="ECO:0007669"/>
    <property type="project" value="UniProtKB-KW"/>
</dbReference>
<evidence type="ECO:0000256" key="4">
    <source>
        <dbReference type="ARBA" id="ARBA00022679"/>
    </source>
</evidence>
<dbReference type="EMBL" id="LN890655">
    <property type="protein sequence ID" value="CUS05267.2"/>
    <property type="molecule type" value="Genomic_DNA"/>
</dbReference>
<dbReference type="InterPro" id="IPR000550">
    <property type="entry name" value="Hppk"/>
</dbReference>
<feature type="region of interest" description="Disordered" evidence="9">
    <location>
        <begin position="158"/>
        <end position="182"/>
    </location>
</feature>
<dbReference type="Proteomes" id="UP000215027">
    <property type="component" value="Chromosome I"/>
</dbReference>
<dbReference type="OrthoDB" id="9808041at2"/>
<dbReference type="NCBIfam" id="TIGR01498">
    <property type="entry name" value="folK"/>
    <property type="match status" value="1"/>
</dbReference>
<gene>
    <name evidence="11" type="primary">folK</name>
    <name evidence="11" type="ORF">CFX0092_A3389</name>
</gene>